<accession>W9G7K4</accession>
<dbReference type="eggNOG" id="ENOG5032JH3">
    <property type="taxonomic scope" value="Bacteria"/>
</dbReference>
<evidence type="ECO:0000313" key="2">
    <source>
        <dbReference type="Proteomes" id="UP000019489"/>
    </source>
</evidence>
<gene>
    <name evidence="1" type="ORF">N865_13700</name>
</gene>
<dbReference type="Proteomes" id="UP000019489">
    <property type="component" value="Unassembled WGS sequence"/>
</dbReference>
<proteinExistence type="predicted"/>
<evidence type="ECO:0000313" key="1">
    <source>
        <dbReference type="EMBL" id="EWT00803.1"/>
    </source>
</evidence>
<dbReference type="STRING" id="1386089.N865_13700"/>
<reference evidence="1 2" key="1">
    <citation type="submission" date="2013-08" db="EMBL/GenBank/DDBJ databases">
        <title>Intrasporangium oryzae NRRL B-24470.</title>
        <authorList>
            <person name="Liu H."/>
            <person name="Wang G."/>
        </authorList>
    </citation>
    <scope>NUCLEOTIDE SEQUENCE [LARGE SCALE GENOMIC DNA]</scope>
    <source>
        <strain evidence="1 2">NRRL B-24470</strain>
    </source>
</reference>
<protein>
    <submittedName>
        <fullName evidence="1">Uncharacterized protein</fullName>
    </submittedName>
</protein>
<name>W9G7K4_9MICO</name>
<dbReference type="EMBL" id="AWSA01000034">
    <property type="protein sequence ID" value="EWT00803.1"/>
    <property type="molecule type" value="Genomic_DNA"/>
</dbReference>
<comment type="caution">
    <text evidence="1">The sequence shown here is derived from an EMBL/GenBank/DDBJ whole genome shotgun (WGS) entry which is preliminary data.</text>
</comment>
<dbReference type="RefSeq" id="WP_034807554.1">
    <property type="nucleotide sequence ID" value="NZ_AWSA01000034.1"/>
</dbReference>
<organism evidence="1 2">
    <name type="scientific">Intrasporangium oryzae NRRL B-24470</name>
    <dbReference type="NCBI Taxonomy" id="1386089"/>
    <lineage>
        <taxon>Bacteria</taxon>
        <taxon>Bacillati</taxon>
        <taxon>Actinomycetota</taxon>
        <taxon>Actinomycetes</taxon>
        <taxon>Micrococcales</taxon>
        <taxon>Intrasporangiaceae</taxon>
        <taxon>Intrasporangium</taxon>
    </lineage>
</organism>
<keyword evidence="2" id="KW-1185">Reference proteome</keyword>
<sequence>MDTTPNPTTPRTTTVPSALRRGVRAAGAVVAVAFVGVAGVGAGQARAAGIENGLAYSAGSGEPAGVSSTDPTNLPAASTLAVRYVSRDGRLTEL</sequence>
<dbReference type="AlphaFoldDB" id="W9G7K4"/>